<feature type="non-terminal residue" evidence="1">
    <location>
        <position position="1"/>
    </location>
</feature>
<reference evidence="1" key="1">
    <citation type="submission" date="2023-03" db="EMBL/GenBank/DDBJ databases">
        <title>Chromosome-scale reference genome and RAD-based genetic map of yellow starthistle (Centaurea solstitialis) reveal putative structural variation and QTLs associated with invader traits.</title>
        <authorList>
            <person name="Reatini B."/>
            <person name="Cang F.A."/>
            <person name="Jiang Q."/>
            <person name="Mckibben M.T.W."/>
            <person name="Barker M.S."/>
            <person name="Rieseberg L.H."/>
            <person name="Dlugosch K.M."/>
        </authorList>
    </citation>
    <scope>NUCLEOTIDE SEQUENCE</scope>
    <source>
        <strain evidence="1">CAN-66</strain>
        <tissue evidence="1">Leaf</tissue>
    </source>
</reference>
<dbReference type="PANTHER" id="PTHR12854">
    <property type="entry name" value="ATAXIN 2-RELATED"/>
    <property type="match status" value="1"/>
</dbReference>
<dbReference type="GO" id="GO:0003729">
    <property type="term" value="F:mRNA binding"/>
    <property type="evidence" value="ECO:0007669"/>
    <property type="project" value="TreeGrafter"/>
</dbReference>
<dbReference type="GO" id="GO:0034063">
    <property type="term" value="P:stress granule assembly"/>
    <property type="evidence" value="ECO:0007669"/>
    <property type="project" value="TreeGrafter"/>
</dbReference>
<protein>
    <submittedName>
        <fullName evidence="1">Uncharacterized protein</fullName>
    </submittedName>
</protein>
<dbReference type="Proteomes" id="UP001172457">
    <property type="component" value="Chromosome 1"/>
</dbReference>
<dbReference type="GO" id="GO:0010494">
    <property type="term" value="C:cytoplasmic stress granule"/>
    <property type="evidence" value="ECO:0007669"/>
    <property type="project" value="TreeGrafter"/>
</dbReference>
<gene>
    <name evidence="1" type="ORF">OSB04_004512</name>
</gene>
<accession>A0AA38U982</accession>
<comment type="caution">
    <text evidence="1">The sequence shown here is derived from an EMBL/GenBank/DDBJ whole genome shotgun (WGS) entry which is preliminary data.</text>
</comment>
<organism evidence="1 2">
    <name type="scientific">Centaurea solstitialis</name>
    <name type="common">yellow star-thistle</name>
    <dbReference type="NCBI Taxonomy" id="347529"/>
    <lineage>
        <taxon>Eukaryota</taxon>
        <taxon>Viridiplantae</taxon>
        <taxon>Streptophyta</taxon>
        <taxon>Embryophyta</taxon>
        <taxon>Tracheophyta</taxon>
        <taxon>Spermatophyta</taxon>
        <taxon>Magnoliopsida</taxon>
        <taxon>eudicotyledons</taxon>
        <taxon>Gunneridae</taxon>
        <taxon>Pentapetalae</taxon>
        <taxon>asterids</taxon>
        <taxon>campanulids</taxon>
        <taxon>Asterales</taxon>
        <taxon>Asteraceae</taxon>
        <taxon>Carduoideae</taxon>
        <taxon>Cardueae</taxon>
        <taxon>Centaureinae</taxon>
        <taxon>Centaurea</taxon>
    </lineage>
</organism>
<keyword evidence="2" id="KW-1185">Reference proteome</keyword>
<sequence>MPSYVKFLKDILNKKQRLGDILSNFTEFRLNPNAKSFVPLPLRSASPVSDGSFYYPTNVAPVSHMPGVPVSIGSTTCNSVGNGWVGMVIFPDLAGNPLHRPDRGLGFPVKTRPGDGDHRCYSKWGRDHSQVVCTPLGLL</sequence>
<name>A0AA38U982_9ASTR</name>
<dbReference type="InterPro" id="IPR045117">
    <property type="entry name" value="ATXN2-like"/>
</dbReference>
<proteinExistence type="predicted"/>
<evidence type="ECO:0000313" key="1">
    <source>
        <dbReference type="EMBL" id="KAJ9568546.1"/>
    </source>
</evidence>
<dbReference type="EMBL" id="JARYMX010000001">
    <property type="protein sequence ID" value="KAJ9568546.1"/>
    <property type="molecule type" value="Genomic_DNA"/>
</dbReference>
<evidence type="ECO:0000313" key="2">
    <source>
        <dbReference type="Proteomes" id="UP001172457"/>
    </source>
</evidence>
<dbReference type="PANTHER" id="PTHR12854:SF21">
    <property type="entry name" value="LSMAD DOMAIN, ATAXIN 2, SM DOMAIN-CONTAINING PROTEIN"/>
    <property type="match status" value="1"/>
</dbReference>
<dbReference type="AlphaFoldDB" id="A0AA38U982"/>